<name>A0AA37UWL7_9MICO</name>
<feature type="region of interest" description="Disordered" evidence="1">
    <location>
        <begin position="176"/>
        <end position="216"/>
    </location>
</feature>
<feature type="region of interest" description="Disordered" evidence="1">
    <location>
        <begin position="229"/>
        <end position="248"/>
    </location>
</feature>
<dbReference type="AlphaFoldDB" id="A0AA37UWL7"/>
<feature type="compositionally biased region" description="Low complexity" evidence="1">
    <location>
        <begin position="293"/>
        <end position="308"/>
    </location>
</feature>
<dbReference type="Proteomes" id="UP001157161">
    <property type="component" value="Unassembled WGS sequence"/>
</dbReference>
<reference evidence="2" key="2">
    <citation type="submission" date="2023-02" db="EMBL/GenBank/DDBJ databases">
        <authorList>
            <person name="Sun Q."/>
            <person name="Mori K."/>
        </authorList>
    </citation>
    <scope>NUCLEOTIDE SEQUENCE</scope>
    <source>
        <strain evidence="2">NBRC 112290</strain>
    </source>
</reference>
<protein>
    <submittedName>
        <fullName evidence="2">Uncharacterized protein</fullName>
    </submittedName>
</protein>
<feature type="region of interest" description="Disordered" evidence="1">
    <location>
        <begin position="278"/>
        <end position="330"/>
    </location>
</feature>
<dbReference type="EMBL" id="BSUM01000001">
    <property type="protein sequence ID" value="GMA30487.1"/>
    <property type="molecule type" value="Genomic_DNA"/>
</dbReference>
<proteinExistence type="predicted"/>
<gene>
    <name evidence="2" type="ORF">GCM10025875_04790</name>
</gene>
<feature type="compositionally biased region" description="Basic residues" evidence="1">
    <location>
        <begin position="281"/>
        <end position="292"/>
    </location>
</feature>
<comment type="caution">
    <text evidence="2">The sequence shown here is derived from an EMBL/GenBank/DDBJ whole genome shotgun (WGS) entry which is preliminary data.</text>
</comment>
<evidence type="ECO:0000256" key="1">
    <source>
        <dbReference type="SAM" id="MobiDB-lite"/>
    </source>
</evidence>
<reference evidence="2" key="1">
    <citation type="journal article" date="2014" name="Int. J. Syst. Evol. Microbiol.">
        <title>Complete genome sequence of Corynebacterium casei LMG S-19264T (=DSM 44701T), isolated from a smear-ripened cheese.</title>
        <authorList>
            <consortium name="US DOE Joint Genome Institute (JGI-PGF)"/>
            <person name="Walter F."/>
            <person name="Albersmeier A."/>
            <person name="Kalinowski J."/>
            <person name="Ruckert C."/>
        </authorList>
    </citation>
    <scope>NUCLEOTIDE SEQUENCE</scope>
    <source>
        <strain evidence="2">NBRC 112290</strain>
    </source>
</reference>
<sequence length="330" mass="34251">MVLGGREDVEDPTAHGEVAALLDHVHTRVCRGRQRLDEVLHAPRLARAGADGLEVAEALHDGLQQGAHRDHEDADRAGLGARGAGQVVGGGAVRGGGGRVADLGVRQAPQDREAAGDGVAARAEALVRERLPGGEHRDVVGREEGAQGAGELVGVPAGRRHDDEWARATTRALGLPQGGEQRCARARRRHDLEISPGADGEQRGGDGGVLGEDRQGGGELHQHFLIGACGQHDGPAARGPSGARTGDTATWTSLRTATDIAAVGRSVGLSRALLPDALIRRPARPPRARRGPRAGARARTSRATARGGVRSRETGAEPRRRGPAARPATG</sequence>
<organism evidence="2 3">
    <name type="scientific">Litorihabitans aurantiacus</name>
    <dbReference type="NCBI Taxonomy" id="1930061"/>
    <lineage>
        <taxon>Bacteria</taxon>
        <taxon>Bacillati</taxon>
        <taxon>Actinomycetota</taxon>
        <taxon>Actinomycetes</taxon>
        <taxon>Micrococcales</taxon>
        <taxon>Beutenbergiaceae</taxon>
        <taxon>Litorihabitans</taxon>
    </lineage>
</organism>
<keyword evidence="3" id="KW-1185">Reference proteome</keyword>
<evidence type="ECO:0000313" key="3">
    <source>
        <dbReference type="Proteomes" id="UP001157161"/>
    </source>
</evidence>
<evidence type="ECO:0000313" key="2">
    <source>
        <dbReference type="EMBL" id="GMA30487.1"/>
    </source>
</evidence>
<feature type="compositionally biased region" description="Basic and acidic residues" evidence="1">
    <location>
        <begin position="310"/>
        <end position="320"/>
    </location>
</feature>
<accession>A0AA37UWL7</accession>